<evidence type="ECO:0000259" key="6">
    <source>
        <dbReference type="Pfam" id="PF02775"/>
    </source>
</evidence>
<keyword evidence="2" id="KW-0808">Transferase</keyword>
<proteinExistence type="inferred from homology"/>
<dbReference type="InterPro" id="IPR029061">
    <property type="entry name" value="THDP-binding"/>
</dbReference>
<dbReference type="GO" id="GO:0009097">
    <property type="term" value="P:isoleucine biosynthetic process"/>
    <property type="evidence" value="ECO:0007669"/>
    <property type="project" value="TreeGrafter"/>
</dbReference>
<keyword evidence="3 4" id="KW-0786">Thiamine pyrophosphate</keyword>
<evidence type="ECO:0000256" key="4">
    <source>
        <dbReference type="RuleBase" id="RU362132"/>
    </source>
</evidence>
<dbReference type="CDD" id="cd00568">
    <property type="entry name" value="TPP_enzymes"/>
    <property type="match status" value="1"/>
</dbReference>
<dbReference type="RefSeq" id="WP_147096710.1">
    <property type="nucleotide sequence ID" value="NZ_JBHUFH010000002.1"/>
</dbReference>
<accession>A0A5C6SB16</accession>
<dbReference type="GO" id="GO:0000287">
    <property type="term" value="F:magnesium ion binding"/>
    <property type="evidence" value="ECO:0007669"/>
    <property type="project" value="InterPro"/>
</dbReference>
<dbReference type="InterPro" id="IPR012000">
    <property type="entry name" value="Thiamin_PyroP_enz_cen_dom"/>
</dbReference>
<evidence type="ECO:0000313" key="8">
    <source>
        <dbReference type="EMBL" id="TXB71212.1"/>
    </source>
</evidence>
<dbReference type="OrthoDB" id="4494979at2"/>
<evidence type="ECO:0000313" key="9">
    <source>
        <dbReference type="Proteomes" id="UP000321562"/>
    </source>
</evidence>
<dbReference type="InterPro" id="IPR045229">
    <property type="entry name" value="TPP_enz"/>
</dbReference>
<sequence>MAHHVYESLADSFVAEGVGTCFALLGDANMNWATALAGRGVEMVYVRHEHCAIAAASAFARKTGQTGVATVTCGPGLTQVMTALPAAVRAGIPLVIFAGESPLGAAWYNQEIDQAPFVTATGSAYRRLHHIPRMTEEIRDAFVQAREERRPVVLGVPFDLQAQMLDAPLKQSPPSTRIMPQLAPMPANPAAIADLAGRIGQARRVVVMAGLGAVAAGAGPACAALADRLGALLATTLPARGLFHGHPYSLGVAGGFSSTLARALFQQADLVLAVGCRLTQHNLDKGKLFAGAEIVQIDLAPRAVSQGMIPATSHLRGDAKLSAEALHLAVAPSPGWRNDRLKAAIADMVPDTADFPPEPGLLDPRDVVAELDAALPAEWQMVNSSGHCSFFFAHMKRPHSHFLTIREFGAIGNGISYAMGVAAARPGDTVVMFDGDGSLLMHVQELETIRRHGMNILICALNDGAYGSEIHKLRDEGLPDDGAVFGRVDLGAIARGFGIAGERITDLSDLPAQVAKFARTGGAAVWDFPVSDKIASPVIRRAHPGGHCGTERPVDIEALL</sequence>
<dbReference type="GO" id="GO:0050660">
    <property type="term" value="F:flavin adenine dinucleotide binding"/>
    <property type="evidence" value="ECO:0007669"/>
    <property type="project" value="TreeGrafter"/>
</dbReference>
<organism evidence="8 9">
    <name type="scientific">Paracoccus aurantiacus</name>
    <dbReference type="NCBI Taxonomy" id="2599412"/>
    <lineage>
        <taxon>Bacteria</taxon>
        <taxon>Pseudomonadati</taxon>
        <taxon>Pseudomonadota</taxon>
        <taxon>Alphaproteobacteria</taxon>
        <taxon>Rhodobacterales</taxon>
        <taxon>Paracoccaceae</taxon>
        <taxon>Paracoccus</taxon>
    </lineage>
</organism>
<dbReference type="AlphaFoldDB" id="A0A5C6SB16"/>
<dbReference type="Pfam" id="PF02775">
    <property type="entry name" value="TPP_enzyme_C"/>
    <property type="match status" value="1"/>
</dbReference>
<dbReference type="Pfam" id="PF02776">
    <property type="entry name" value="TPP_enzyme_N"/>
    <property type="match status" value="1"/>
</dbReference>
<dbReference type="PANTHER" id="PTHR18968:SF167">
    <property type="entry name" value="ACETOLACTATE SYNTHASE LARGE SUBUNIT ILVB2-RELATED"/>
    <property type="match status" value="1"/>
</dbReference>
<dbReference type="CDD" id="cd07035">
    <property type="entry name" value="TPP_PYR_POX_like"/>
    <property type="match status" value="1"/>
</dbReference>
<dbReference type="GO" id="GO:0009099">
    <property type="term" value="P:L-valine biosynthetic process"/>
    <property type="evidence" value="ECO:0007669"/>
    <property type="project" value="TreeGrafter"/>
</dbReference>
<feature type="domain" description="Thiamine pyrophosphate enzyme central" evidence="5">
    <location>
        <begin position="192"/>
        <end position="326"/>
    </location>
</feature>
<dbReference type="PANTHER" id="PTHR18968">
    <property type="entry name" value="THIAMINE PYROPHOSPHATE ENZYMES"/>
    <property type="match status" value="1"/>
</dbReference>
<evidence type="ECO:0000256" key="1">
    <source>
        <dbReference type="ARBA" id="ARBA00007812"/>
    </source>
</evidence>
<dbReference type="SUPFAM" id="SSF52467">
    <property type="entry name" value="DHS-like NAD/FAD-binding domain"/>
    <property type="match status" value="1"/>
</dbReference>
<dbReference type="Pfam" id="PF00205">
    <property type="entry name" value="TPP_enzyme_M"/>
    <property type="match status" value="1"/>
</dbReference>
<dbReference type="InterPro" id="IPR012001">
    <property type="entry name" value="Thiamin_PyroP_enz_TPP-bd_dom"/>
</dbReference>
<comment type="similarity">
    <text evidence="1 4">Belongs to the TPP enzyme family.</text>
</comment>
<feature type="domain" description="Thiamine pyrophosphate enzyme N-terminal TPP-binding" evidence="7">
    <location>
        <begin position="5"/>
        <end position="114"/>
    </location>
</feature>
<dbReference type="GO" id="GO:0003984">
    <property type="term" value="F:acetolactate synthase activity"/>
    <property type="evidence" value="ECO:0007669"/>
    <property type="project" value="TreeGrafter"/>
</dbReference>
<dbReference type="Gene3D" id="3.40.50.1220">
    <property type="entry name" value="TPP-binding domain"/>
    <property type="match status" value="1"/>
</dbReference>
<gene>
    <name evidence="8" type="ORF">FQV27_05045</name>
</gene>
<evidence type="ECO:0000259" key="5">
    <source>
        <dbReference type="Pfam" id="PF00205"/>
    </source>
</evidence>
<dbReference type="EMBL" id="VOPL01000001">
    <property type="protein sequence ID" value="TXB71212.1"/>
    <property type="molecule type" value="Genomic_DNA"/>
</dbReference>
<evidence type="ECO:0000256" key="3">
    <source>
        <dbReference type="ARBA" id="ARBA00023052"/>
    </source>
</evidence>
<protein>
    <submittedName>
        <fullName evidence="8">Thiamine pyrophosphate-binding protein</fullName>
    </submittedName>
</protein>
<dbReference type="Proteomes" id="UP000321562">
    <property type="component" value="Unassembled WGS sequence"/>
</dbReference>
<evidence type="ECO:0000259" key="7">
    <source>
        <dbReference type="Pfam" id="PF02776"/>
    </source>
</evidence>
<dbReference type="GO" id="GO:0030976">
    <property type="term" value="F:thiamine pyrophosphate binding"/>
    <property type="evidence" value="ECO:0007669"/>
    <property type="project" value="InterPro"/>
</dbReference>
<dbReference type="InterPro" id="IPR029035">
    <property type="entry name" value="DHS-like_NAD/FAD-binding_dom"/>
</dbReference>
<dbReference type="PROSITE" id="PS00187">
    <property type="entry name" value="TPP_ENZYMES"/>
    <property type="match status" value="1"/>
</dbReference>
<dbReference type="Gene3D" id="3.40.50.970">
    <property type="match status" value="2"/>
</dbReference>
<comment type="caution">
    <text evidence="8">The sequence shown here is derived from an EMBL/GenBank/DDBJ whole genome shotgun (WGS) entry which is preliminary data.</text>
</comment>
<dbReference type="InterPro" id="IPR011766">
    <property type="entry name" value="TPP_enzyme_TPP-bd"/>
</dbReference>
<feature type="domain" description="Thiamine pyrophosphate enzyme TPP-binding" evidence="6">
    <location>
        <begin position="387"/>
        <end position="526"/>
    </location>
</feature>
<name>A0A5C6SB16_9RHOB</name>
<dbReference type="SUPFAM" id="SSF52518">
    <property type="entry name" value="Thiamin diphosphate-binding fold (THDP-binding)"/>
    <property type="match status" value="2"/>
</dbReference>
<dbReference type="InterPro" id="IPR000399">
    <property type="entry name" value="TPP-bd_CS"/>
</dbReference>
<dbReference type="GO" id="GO:0005948">
    <property type="term" value="C:acetolactate synthase complex"/>
    <property type="evidence" value="ECO:0007669"/>
    <property type="project" value="TreeGrafter"/>
</dbReference>
<evidence type="ECO:0000256" key="2">
    <source>
        <dbReference type="ARBA" id="ARBA00022679"/>
    </source>
</evidence>
<keyword evidence="9" id="KW-1185">Reference proteome</keyword>
<reference evidence="8 9" key="1">
    <citation type="submission" date="2019-08" db="EMBL/GenBank/DDBJ databases">
        <authorList>
            <person name="Ye J."/>
        </authorList>
    </citation>
    <scope>NUCLEOTIDE SEQUENCE [LARGE SCALE GENOMIC DNA]</scope>
    <source>
        <strain evidence="8 9">TK008</strain>
    </source>
</reference>